<feature type="domain" description="WKF" evidence="2">
    <location>
        <begin position="150"/>
        <end position="212"/>
    </location>
</feature>
<gene>
    <name evidence="3" type="ORF">B0A52_00831</name>
</gene>
<evidence type="ECO:0000313" key="4">
    <source>
        <dbReference type="Proteomes" id="UP000288859"/>
    </source>
</evidence>
<feature type="compositionally biased region" description="Polar residues" evidence="1">
    <location>
        <begin position="58"/>
        <end position="79"/>
    </location>
</feature>
<feature type="compositionally biased region" description="Acidic residues" evidence="1">
    <location>
        <begin position="314"/>
        <end position="324"/>
    </location>
</feature>
<dbReference type="PANTHER" id="PTHR22306">
    <property type="entry name" value="CHROMOSOME 7 OPEN READING FRAME 50"/>
    <property type="match status" value="1"/>
</dbReference>
<dbReference type="VEuPathDB" id="FungiDB:PV10_00309"/>
<feature type="region of interest" description="Disordered" evidence="1">
    <location>
        <begin position="279"/>
        <end position="364"/>
    </location>
</feature>
<feature type="compositionally biased region" description="Basic residues" evidence="1">
    <location>
        <begin position="88"/>
        <end position="98"/>
    </location>
</feature>
<evidence type="ECO:0000259" key="2">
    <source>
        <dbReference type="Pfam" id="PF10180"/>
    </source>
</evidence>
<dbReference type="Pfam" id="PF10180">
    <property type="entry name" value="WKF"/>
    <property type="match status" value="1"/>
</dbReference>
<feature type="compositionally biased region" description="Basic and acidic residues" evidence="1">
    <location>
        <begin position="39"/>
        <end position="52"/>
    </location>
</feature>
<dbReference type="AlphaFoldDB" id="A0A438NIC6"/>
<feature type="compositionally biased region" description="Acidic residues" evidence="1">
    <location>
        <begin position="335"/>
        <end position="348"/>
    </location>
</feature>
<dbReference type="EMBL" id="NAJM01000002">
    <property type="protein sequence ID" value="RVX75478.1"/>
    <property type="molecule type" value="Genomic_DNA"/>
</dbReference>
<dbReference type="Proteomes" id="UP000288859">
    <property type="component" value="Unassembled WGS sequence"/>
</dbReference>
<evidence type="ECO:0000313" key="3">
    <source>
        <dbReference type="EMBL" id="RVX75478.1"/>
    </source>
</evidence>
<protein>
    <recommendedName>
        <fullName evidence="2">WKF domain-containing protein</fullName>
    </recommendedName>
</protein>
<reference evidence="3 4" key="1">
    <citation type="submission" date="2017-03" db="EMBL/GenBank/DDBJ databases">
        <title>Genomes of endolithic fungi from Antarctica.</title>
        <authorList>
            <person name="Coleine C."/>
            <person name="Masonjones S."/>
            <person name="Stajich J.E."/>
        </authorList>
    </citation>
    <scope>NUCLEOTIDE SEQUENCE [LARGE SCALE GENOMIC DNA]</scope>
    <source>
        <strain evidence="3 4">CCFEE 6314</strain>
    </source>
</reference>
<dbReference type="OrthoDB" id="10261563at2759"/>
<feature type="compositionally biased region" description="Polar residues" evidence="1">
    <location>
        <begin position="129"/>
        <end position="145"/>
    </location>
</feature>
<feature type="compositionally biased region" description="Low complexity" evidence="1">
    <location>
        <begin position="325"/>
        <end position="334"/>
    </location>
</feature>
<dbReference type="PANTHER" id="PTHR22306:SF2">
    <property type="entry name" value="CHROMOSOME 7 OPEN READING FRAME 50"/>
    <property type="match status" value="1"/>
</dbReference>
<sequence length="364" mass="40132">MAQQIVPAWKRLGLKLKNANEKPLTNGHLKEAESNGTDKSLHDSAHNSEPPKKRLKTEQTSNQNSQPTKITGSDSTEISARSEDVGSIKRKVPKKKVSFSHDTKPVDEVASISDPKPGSLDDSKDAVSRLQSQSKGPQRQNNSKPDTALQYLTQYHQDRSSWKFNKNREIWLLKHAFSETDIPRDYDLALSRYLHGLQGAGARERLGKECLEKVRDDEANSGKETNGTDKDLRHQFWACLQKTARGGGTDTSIGDQEIQVDEEELKAWLRHQSRPQILSWSLDGPESTTKKPLQKKKKNRTAVVEYESSSSSGSDDESDSESDSDSTSSDSSSDGTEEETSSSGESEEATSSSGSSSSDSDDSD</sequence>
<feature type="compositionally biased region" description="Low complexity" evidence="1">
    <location>
        <begin position="349"/>
        <end position="358"/>
    </location>
</feature>
<proteinExistence type="predicted"/>
<organism evidence="3 4">
    <name type="scientific">Exophiala mesophila</name>
    <name type="common">Black yeast-like fungus</name>
    <dbReference type="NCBI Taxonomy" id="212818"/>
    <lineage>
        <taxon>Eukaryota</taxon>
        <taxon>Fungi</taxon>
        <taxon>Dikarya</taxon>
        <taxon>Ascomycota</taxon>
        <taxon>Pezizomycotina</taxon>
        <taxon>Eurotiomycetes</taxon>
        <taxon>Chaetothyriomycetidae</taxon>
        <taxon>Chaetothyriales</taxon>
        <taxon>Herpotrichiellaceae</taxon>
        <taxon>Exophiala</taxon>
    </lineage>
</organism>
<feature type="region of interest" description="Disordered" evidence="1">
    <location>
        <begin position="1"/>
        <end position="145"/>
    </location>
</feature>
<comment type="caution">
    <text evidence="3">The sequence shown here is derived from an EMBL/GenBank/DDBJ whole genome shotgun (WGS) entry which is preliminary data.</text>
</comment>
<name>A0A438NIC6_EXOME</name>
<evidence type="ECO:0000256" key="1">
    <source>
        <dbReference type="SAM" id="MobiDB-lite"/>
    </source>
</evidence>
<dbReference type="InterPro" id="IPR019327">
    <property type="entry name" value="WKF"/>
</dbReference>
<accession>A0A438NIC6</accession>